<dbReference type="HAMAP" id="MF_00021">
    <property type="entry name" value="ThiI"/>
    <property type="match status" value="1"/>
</dbReference>
<feature type="binding site" evidence="9">
    <location>
        <position position="287"/>
    </location>
    <ligand>
        <name>ATP</name>
        <dbReference type="ChEBI" id="CHEBI:30616"/>
    </ligand>
</feature>
<organism evidence="11 12">
    <name type="scientific">Anoxynatronum sibiricum</name>
    <dbReference type="NCBI Taxonomy" id="210623"/>
    <lineage>
        <taxon>Bacteria</taxon>
        <taxon>Bacillati</taxon>
        <taxon>Bacillota</taxon>
        <taxon>Clostridia</taxon>
        <taxon>Eubacteriales</taxon>
        <taxon>Clostridiaceae</taxon>
        <taxon>Anoxynatronum</taxon>
    </lineage>
</organism>
<dbReference type="PANTHER" id="PTHR43209:SF1">
    <property type="entry name" value="TRNA SULFURTRANSFERASE"/>
    <property type="match status" value="1"/>
</dbReference>
<dbReference type="PROSITE" id="PS51165">
    <property type="entry name" value="THUMP"/>
    <property type="match status" value="1"/>
</dbReference>
<feature type="binding site" evidence="9">
    <location>
        <position position="296"/>
    </location>
    <ligand>
        <name>ATP</name>
        <dbReference type="ChEBI" id="CHEBI:30616"/>
    </ligand>
</feature>
<reference evidence="11 12" key="1">
    <citation type="submission" date="2024-04" db="EMBL/GenBank/DDBJ databases">
        <title>Genome sequencing and metabolic network reconstruction of aminoacids and betaine degradation by Anoxynatronum sibiricum.</title>
        <authorList>
            <person name="Detkova E.N."/>
            <person name="Boltjanskaja Y.V."/>
            <person name="Mardanov A.V."/>
            <person name="Kevbrin V."/>
        </authorList>
    </citation>
    <scope>NUCLEOTIDE SEQUENCE [LARGE SCALE GENOMIC DNA]</scope>
    <source>
        <strain evidence="11 12">Z-7981</strain>
    </source>
</reference>
<evidence type="ECO:0000256" key="2">
    <source>
        <dbReference type="ARBA" id="ARBA00022490"/>
    </source>
</evidence>
<dbReference type="PANTHER" id="PTHR43209">
    <property type="entry name" value="TRNA SULFURTRANSFERASE"/>
    <property type="match status" value="1"/>
</dbReference>
<dbReference type="Pfam" id="PF02568">
    <property type="entry name" value="ThiI"/>
    <property type="match status" value="1"/>
</dbReference>
<name>A0ABU9VYN3_9CLOT</name>
<keyword evidence="5 9" id="KW-0547">Nucleotide-binding</keyword>
<dbReference type="InterPro" id="IPR004114">
    <property type="entry name" value="THUMP_dom"/>
</dbReference>
<evidence type="ECO:0000256" key="9">
    <source>
        <dbReference type="HAMAP-Rule" id="MF_00021"/>
    </source>
</evidence>
<dbReference type="EMBL" id="JBCITM010000037">
    <property type="protein sequence ID" value="MEN1762275.1"/>
    <property type="molecule type" value="Genomic_DNA"/>
</dbReference>
<evidence type="ECO:0000256" key="6">
    <source>
        <dbReference type="ARBA" id="ARBA00022840"/>
    </source>
</evidence>
<gene>
    <name evidence="9 11" type="primary">thiI</name>
    <name evidence="11" type="ORF">AAIG11_17440</name>
</gene>
<keyword evidence="4 9" id="KW-0808">Transferase</keyword>
<accession>A0ABU9VYN3</accession>
<keyword evidence="12" id="KW-1185">Reference proteome</keyword>
<dbReference type="NCBIfam" id="TIGR00342">
    <property type="entry name" value="tRNA uracil 4-sulfurtransferase ThiI"/>
    <property type="match status" value="1"/>
</dbReference>
<comment type="subcellular location">
    <subcellularLocation>
        <location evidence="1 9">Cytoplasm</location>
    </subcellularLocation>
</comment>
<comment type="similarity">
    <text evidence="9">Belongs to the ThiI family.</text>
</comment>
<comment type="function">
    <text evidence="9">Catalyzes the ATP-dependent transfer of a sulfur to tRNA to produce 4-thiouridine in position 8 of tRNAs, which functions as a near-UV photosensor. Also catalyzes the transfer of sulfur to the sulfur carrier protein ThiS, forming ThiS-thiocarboxylate. This is a step in the synthesis of thiazole, in the thiamine biosynthesis pathway. The sulfur is donated as persulfide by IscS.</text>
</comment>
<keyword evidence="7 9" id="KW-0694">RNA-binding</keyword>
<keyword evidence="8 9" id="KW-0784">Thiamine biosynthesis</keyword>
<feature type="domain" description="THUMP" evidence="10">
    <location>
        <begin position="59"/>
        <end position="165"/>
    </location>
</feature>
<evidence type="ECO:0000259" key="10">
    <source>
        <dbReference type="PROSITE" id="PS51165"/>
    </source>
</evidence>
<dbReference type="InterPro" id="IPR020536">
    <property type="entry name" value="ThiI_AANH"/>
</dbReference>
<dbReference type="CDD" id="cd11716">
    <property type="entry name" value="THUMP_ThiI"/>
    <property type="match status" value="1"/>
</dbReference>
<dbReference type="CDD" id="cd01712">
    <property type="entry name" value="PPase_ThiI"/>
    <property type="match status" value="1"/>
</dbReference>
<dbReference type="Proteomes" id="UP001407405">
    <property type="component" value="Unassembled WGS sequence"/>
</dbReference>
<dbReference type="Pfam" id="PF02926">
    <property type="entry name" value="THUMP"/>
    <property type="match status" value="1"/>
</dbReference>
<feature type="binding site" evidence="9">
    <location>
        <begin position="183"/>
        <end position="184"/>
    </location>
    <ligand>
        <name>ATP</name>
        <dbReference type="ChEBI" id="CHEBI:30616"/>
    </ligand>
</feature>
<dbReference type="EC" id="2.8.1.4" evidence="9"/>
<dbReference type="Gene3D" id="3.40.50.620">
    <property type="entry name" value="HUPs"/>
    <property type="match status" value="1"/>
</dbReference>
<dbReference type="InterPro" id="IPR054173">
    <property type="entry name" value="ThiI_fer"/>
</dbReference>
<dbReference type="Pfam" id="PF22025">
    <property type="entry name" value="ThiI_fer"/>
    <property type="match status" value="1"/>
</dbReference>
<dbReference type="InterPro" id="IPR049961">
    <property type="entry name" value="ThiI_N"/>
</dbReference>
<evidence type="ECO:0000256" key="1">
    <source>
        <dbReference type="ARBA" id="ARBA00004496"/>
    </source>
</evidence>
<keyword evidence="3 9" id="KW-0820">tRNA-binding</keyword>
<feature type="binding site" evidence="9">
    <location>
        <position position="265"/>
    </location>
    <ligand>
        <name>ATP</name>
        <dbReference type="ChEBI" id="CHEBI:30616"/>
    </ligand>
</feature>
<evidence type="ECO:0000313" key="12">
    <source>
        <dbReference type="Proteomes" id="UP001407405"/>
    </source>
</evidence>
<evidence type="ECO:0000256" key="8">
    <source>
        <dbReference type="ARBA" id="ARBA00022977"/>
    </source>
</evidence>
<dbReference type="SUPFAM" id="SSF143437">
    <property type="entry name" value="THUMP domain-like"/>
    <property type="match status" value="1"/>
</dbReference>
<dbReference type="InterPro" id="IPR049962">
    <property type="entry name" value="THUMP_ThiI"/>
</dbReference>
<dbReference type="SMART" id="SM00981">
    <property type="entry name" value="THUMP"/>
    <property type="match status" value="1"/>
</dbReference>
<dbReference type="InterPro" id="IPR014729">
    <property type="entry name" value="Rossmann-like_a/b/a_fold"/>
</dbReference>
<dbReference type="InterPro" id="IPR050102">
    <property type="entry name" value="tRNA_sulfurtransferase_ThiI"/>
</dbReference>
<comment type="caution">
    <text evidence="11">The sequence shown here is derived from an EMBL/GenBank/DDBJ whole genome shotgun (WGS) entry which is preliminary data.</text>
</comment>
<evidence type="ECO:0000256" key="5">
    <source>
        <dbReference type="ARBA" id="ARBA00022741"/>
    </source>
</evidence>
<keyword evidence="2 9" id="KW-0963">Cytoplasm</keyword>
<comment type="catalytic activity">
    <reaction evidence="9">
        <text>[ThiS sulfur-carrier protein]-C-terminal Gly-Gly-AMP + S-sulfanyl-L-cysteinyl-[cysteine desulfurase] + AH2 = [ThiS sulfur-carrier protein]-C-terminal-Gly-aminoethanethioate + L-cysteinyl-[cysteine desulfurase] + A + AMP + 2 H(+)</text>
        <dbReference type="Rhea" id="RHEA:43340"/>
        <dbReference type="Rhea" id="RHEA-COMP:12157"/>
        <dbReference type="Rhea" id="RHEA-COMP:12158"/>
        <dbReference type="Rhea" id="RHEA-COMP:12910"/>
        <dbReference type="Rhea" id="RHEA-COMP:19908"/>
        <dbReference type="ChEBI" id="CHEBI:13193"/>
        <dbReference type="ChEBI" id="CHEBI:15378"/>
        <dbReference type="ChEBI" id="CHEBI:17499"/>
        <dbReference type="ChEBI" id="CHEBI:29950"/>
        <dbReference type="ChEBI" id="CHEBI:61963"/>
        <dbReference type="ChEBI" id="CHEBI:90618"/>
        <dbReference type="ChEBI" id="CHEBI:232372"/>
        <dbReference type="ChEBI" id="CHEBI:456215"/>
    </reaction>
</comment>
<comment type="pathway">
    <text evidence="9">Cofactor biosynthesis; thiamine diphosphate biosynthesis.</text>
</comment>
<dbReference type="RefSeq" id="WP_343187529.1">
    <property type="nucleotide sequence ID" value="NZ_JBCITM010000037.1"/>
</dbReference>
<dbReference type="GO" id="GO:0140741">
    <property type="term" value="F:tRNA-uracil-4 sulfurtransferase activity"/>
    <property type="evidence" value="ECO:0007669"/>
    <property type="project" value="UniProtKB-EC"/>
</dbReference>
<evidence type="ECO:0000256" key="4">
    <source>
        <dbReference type="ARBA" id="ARBA00022679"/>
    </source>
</evidence>
<evidence type="ECO:0000256" key="3">
    <source>
        <dbReference type="ARBA" id="ARBA00022555"/>
    </source>
</evidence>
<dbReference type="InterPro" id="IPR003720">
    <property type="entry name" value="tRNA_STrfase"/>
</dbReference>
<comment type="catalytic activity">
    <reaction evidence="9">
        <text>[ThiI sulfur-carrier protein]-S-sulfanyl-L-cysteine + a uridine in tRNA + 2 reduced [2Fe-2S]-[ferredoxin] + ATP + H(+) = [ThiI sulfur-carrier protein]-L-cysteine + a 4-thiouridine in tRNA + 2 oxidized [2Fe-2S]-[ferredoxin] + AMP + diphosphate</text>
        <dbReference type="Rhea" id="RHEA:24176"/>
        <dbReference type="Rhea" id="RHEA-COMP:10000"/>
        <dbReference type="Rhea" id="RHEA-COMP:10001"/>
        <dbReference type="Rhea" id="RHEA-COMP:13337"/>
        <dbReference type="Rhea" id="RHEA-COMP:13338"/>
        <dbReference type="Rhea" id="RHEA-COMP:13339"/>
        <dbReference type="Rhea" id="RHEA-COMP:13340"/>
        <dbReference type="ChEBI" id="CHEBI:15378"/>
        <dbReference type="ChEBI" id="CHEBI:29950"/>
        <dbReference type="ChEBI" id="CHEBI:30616"/>
        <dbReference type="ChEBI" id="CHEBI:33019"/>
        <dbReference type="ChEBI" id="CHEBI:33737"/>
        <dbReference type="ChEBI" id="CHEBI:33738"/>
        <dbReference type="ChEBI" id="CHEBI:61963"/>
        <dbReference type="ChEBI" id="CHEBI:65315"/>
        <dbReference type="ChEBI" id="CHEBI:136798"/>
        <dbReference type="ChEBI" id="CHEBI:456215"/>
        <dbReference type="EC" id="2.8.1.4"/>
    </reaction>
</comment>
<feature type="binding site" evidence="9">
    <location>
        <begin position="208"/>
        <end position="209"/>
    </location>
    <ligand>
        <name>ATP</name>
        <dbReference type="ChEBI" id="CHEBI:30616"/>
    </ligand>
</feature>
<protein>
    <recommendedName>
        <fullName evidence="9">Probable tRNA sulfurtransferase</fullName>
        <ecNumber evidence="9">2.8.1.4</ecNumber>
    </recommendedName>
    <alternativeName>
        <fullName evidence="9">Sulfur carrier protein ThiS sulfurtransferase</fullName>
    </alternativeName>
    <alternativeName>
        <fullName evidence="9">Thiamine biosynthesis protein ThiI</fullName>
    </alternativeName>
    <alternativeName>
        <fullName evidence="9">tRNA 4-thiouridine synthase</fullName>
    </alternativeName>
</protein>
<dbReference type="SUPFAM" id="SSF52402">
    <property type="entry name" value="Adenine nucleotide alpha hydrolases-like"/>
    <property type="match status" value="1"/>
</dbReference>
<sequence>MEKLIIIRSGETVLKGKNRRLFEEKLMKSVRRVLKPLGCHSFYLQHNRIYVPFDQRDESPLLKALMKVFGIDLISIAVKIPVVMEGIKEAALNEVLHLQMQRGIKTFKVQTKRTDKSFPISSQEISREIGAHLLKHTEGLLVDVHHPETTIHVEIKESAYVFSDRVRGLGGLPRETNGNAMLLLSGGIDSPVAGWMVARRGVALKAVHFHSYPYTSKQAKDKVKNLARLLSHYCGPIQLFSINLLPFQQEVAEKCPDDEGTILVRRMMTRLAEMLATSHECDALITGESLGQVASQTIQSIRVTNEAVSLPVFRPLIAMDKSQIIQVARKIDTYETSILPFEDCCTVFLPKRPVTKPRLDKIVNSEKIIEMEAMTTNLLNSVEVEWVKESLHQVVGEDALS</sequence>
<proteinExistence type="inferred from homology"/>
<evidence type="ECO:0000256" key="7">
    <source>
        <dbReference type="ARBA" id="ARBA00022884"/>
    </source>
</evidence>
<dbReference type="Gene3D" id="3.30.2130.30">
    <property type="match status" value="1"/>
</dbReference>
<evidence type="ECO:0000313" key="11">
    <source>
        <dbReference type="EMBL" id="MEN1762275.1"/>
    </source>
</evidence>
<keyword evidence="6 9" id="KW-0067">ATP-binding</keyword>